<keyword evidence="4" id="KW-0862">Zinc</keyword>
<organism evidence="10 11">
    <name type="scientific">Phaeomoniella chlamydospora</name>
    <name type="common">Phaeoacremonium chlamydosporum</name>
    <dbReference type="NCBI Taxonomy" id="158046"/>
    <lineage>
        <taxon>Eukaryota</taxon>
        <taxon>Fungi</taxon>
        <taxon>Dikarya</taxon>
        <taxon>Ascomycota</taxon>
        <taxon>Pezizomycotina</taxon>
        <taxon>Eurotiomycetes</taxon>
        <taxon>Chaetothyriomycetidae</taxon>
        <taxon>Phaeomoniellales</taxon>
        <taxon>Phaeomoniellaceae</taxon>
        <taxon>Phaeomoniella</taxon>
    </lineage>
</organism>
<dbReference type="SUPFAM" id="SSF57667">
    <property type="entry name" value="beta-beta-alpha zinc fingers"/>
    <property type="match status" value="1"/>
</dbReference>
<evidence type="ECO:0000256" key="4">
    <source>
        <dbReference type="ARBA" id="ARBA00022833"/>
    </source>
</evidence>
<dbReference type="InterPro" id="IPR013087">
    <property type="entry name" value="Znf_C2H2_type"/>
</dbReference>
<feature type="compositionally biased region" description="Polar residues" evidence="8">
    <location>
        <begin position="72"/>
        <end position="87"/>
    </location>
</feature>
<keyword evidence="5" id="KW-0749">Sporulation</keyword>
<dbReference type="PANTHER" id="PTHR14003">
    <property type="entry name" value="TRANSCRIPTIONAL REPRESSOR PROTEIN YY"/>
    <property type="match status" value="1"/>
</dbReference>
<dbReference type="FunFam" id="3.30.160.60:FF:002343">
    <property type="entry name" value="Zinc finger protein 33A"/>
    <property type="match status" value="1"/>
</dbReference>
<dbReference type="Pfam" id="PF00096">
    <property type="entry name" value="zf-C2H2"/>
    <property type="match status" value="1"/>
</dbReference>
<keyword evidence="5" id="KW-0183">Conidiation</keyword>
<dbReference type="EMBL" id="LCWF01000001">
    <property type="protein sequence ID" value="KKY29226.1"/>
    <property type="molecule type" value="Genomic_DNA"/>
</dbReference>
<evidence type="ECO:0000256" key="1">
    <source>
        <dbReference type="ARBA" id="ARBA00022723"/>
    </source>
</evidence>
<dbReference type="PROSITE" id="PS00028">
    <property type="entry name" value="ZINC_FINGER_C2H2_1"/>
    <property type="match status" value="1"/>
</dbReference>
<evidence type="ECO:0000313" key="10">
    <source>
        <dbReference type="EMBL" id="KKY29226.1"/>
    </source>
</evidence>
<keyword evidence="2" id="KW-0677">Repeat</keyword>
<evidence type="ECO:0000313" key="11">
    <source>
        <dbReference type="Proteomes" id="UP000053317"/>
    </source>
</evidence>
<evidence type="ECO:0000256" key="6">
    <source>
        <dbReference type="ARBA" id="ARBA00044085"/>
    </source>
</evidence>
<dbReference type="GO" id="GO:0008270">
    <property type="term" value="F:zinc ion binding"/>
    <property type="evidence" value="ECO:0007669"/>
    <property type="project" value="UniProtKB-KW"/>
</dbReference>
<reference evidence="10 11" key="2">
    <citation type="submission" date="2015-05" db="EMBL/GenBank/DDBJ databases">
        <authorList>
            <person name="Morales-Cruz A."/>
            <person name="Amrine K.C."/>
            <person name="Cantu D."/>
        </authorList>
    </citation>
    <scope>NUCLEOTIDE SEQUENCE [LARGE SCALE GENOMIC DNA]</scope>
    <source>
        <strain evidence="10">UCRPC4</strain>
    </source>
</reference>
<evidence type="ECO:0000256" key="8">
    <source>
        <dbReference type="SAM" id="MobiDB-lite"/>
    </source>
</evidence>
<evidence type="ECO:0000259" key="9">
    <source>
        <dbReference type="PROSITE" id="PS50157"/>
    </source>
</evidence>
<feature type="compositionally biased region" description="Polar residues" evidence="8">
    <location>
        <begin position="207"/>
        <end position="219"/>
    </location>
</feature>
<gene>
    <name evidence="10" type="ORF">UCRPC4_g00016</name>
</gene>
<dbReference type="PROSITE" id="PS50157">
    <property type="entry name" value="ZINC_FINGER_C2H2_2"/>
    <property type="match status" value="2"/>
</dbReference>
<feature type="region of interest" description="Disordered" evidence="8">
    <location>
        <begin position="72"/>
        <end position="113"/>
    </location>
</feature>
<protein>
    <recommendedName>
        <fullName evidence="6">C2H2 type master regulator of conidiophore development brlA</fullName>
    </recommendedName>
</protein>
<comment type="caution">
    <text evidence="10">The sequence shown here is derived from an EMBL/GenBank/DDBJ whole genome shotgun (WGS) entry which is preliminary data.</text>
</comment>
<feature type="region of interest" description="Disordered" evidence="8">
    <location>
        <begin position="159"/>
        <end position="219"/>
    </location>
</feature>
<dbReference type="Gene3D" id="3.30.160.60">
    <property type="entry name" value="Classic Zinc Finger"/>
    <property type="match status" value="2"/>
</dbReference>
<feature type="domain" description="C2H2-type" evidence="9">
    <location>
        <begin position="148"/>
        <end position="175"/>
    </location>
</feature>
<feature type="domain" description="C2H2-type" evidence="9">
    <location>
        <begin position="115"/>
        <end position="147"/>
    </location>
</feature>
<dbReference type="GO" id="GO:0005667">
    <property type="term" value="C:transcription regulator complex"/>
    <property type="evidence" value="ECO:0007669"/>
    <property type="project" value="TreeGrafter"/>
</dbReference>
<dbReference type="AlphaFoldDB" id="A0A0G2F4P7"/>
<reference evidence="10 11" key="1">
    <citation type="submission" date="2015-05" db="EMBL/GenBank/DDBJ databases">
        <title>Distinctive expansion of gene families associated with plant cell wall degradation and secondary metabolism in the genomes of grapevine trunk pathogens.</title>
        <authorList>
            <person name="Lawrence D.P."/>
            <person name="Travadon R."/>
            <person name="Rolshausen P.E."/>
            <person name="Baumgartner K."/>
        </authorList>
    </citation>
    <scope>NUCLEOTIDE SEQUENCE [LARGE SCALE GENOMIC DNA]</scope>
    <source>
        <strain evidence="10">UCRPC4</strain>
    </source>
</reference>
<dbReference type="InterPro" id="IPR036236">
    <property type="entry name" value="Znf_C2H2_sf"/>
</dbReference>
<dbReference type="GO" id="GO:0000981">
    <property type="term" value="F:DNA-binding transcription factor activity, RNA polymerase II-specific"/>
    <property type="evidence" value="ECO:0007669"/>
    <property type="project" value="TreeGrafter"/>
</dbReference>
<keyword evidence="11" id="KW-1185">Reference proteome</keyword>
<dbReference type="OrthoDB" id="6365676at2759"/>
<evidence type="ECO:0000256" key="5">
    <source>
        <dbReference type="ARBA" id="ARBA00023321"/>
    </source>
</evidence>
<feature type="compositionally biased region" description="Low complexity" evidence="8">
    <location>
        <begin position="101"/>
        <end position="110"/>
    </location>
</feature>
<keyword evidence="1" id="KW-0479">Metal-binding</keyword>
<dbReference type="GO" id="GO:0000978">
    <property type="term" value="F:RNA polymerase II cis-regulatory region sequence-specific DNA binding"/>
    <property type="evidence" value="ECO:0007669"/>
    <property type="project" value="TreeGrafter"/>
</dbReference>
<evidence type="ECO:0000256" key="2">
    <source>
        <dbReference type="ARBA" id="ARBA00022737"/>
    </source>
</evidence>
<dbReference type="SMART" id="SM00355">
    <property type="entry name" value="ZnF_C2H2"/>
    <property type="match status" value="1"/>
</dbReference>
<dbReference type="GO" id="GO:0000785">
    <property type="term" value="C:chromatin"/>
    <property type="evidence" value="ECO:0007669"/>
    <property type="project" value="TreeGrafter"/>
</dbReference>
<dbReference type="PANTHER" id="PTHR14003:SF19">
    <property type="entry name" value="YY2 TRANSCRIPTION FACTOR"/>
    <property type="match status" value="1"/>
</dbReference>
<evidence type="ECO:0000256" key="3">
    <source>
        <dbReference type="ARBA" id="ARBA00022771"/>
    </source>
</evidence>
<accession>A0A0G2F4P7</accession>
<keyword evidence="3 7" id="KW-0863">Zinc-finger</keyword>
<evidence type="ECO:0000256" key="7">
    <source>
        <dbReference type="PROSITE-ProRule" id="PRU00042"/>
    </source>
</evidence>
<dbReference type="GO" id="GO:0048315">
    <property type="term" value="P:conidium formation"/>
    <property type="evidence" value="ECO:0007669"/>
    <property type="project" value="UniProtKB-KW"/>
</dbReference>
<dbReference type="Proteomes" id="UP000053317">
    <property type="component" value="Unassembled WGS sequence"/>
</dbReference>
<sequence>MDNSPSPITPEYPYLDAQSHVITPYDTIIHQQLNGYLPSPTTITPLLDSSLMIAPHLQDLNGPFATKHVNTSFSAMPSPAQTSTGSHQAVHKSAPEPAPVPQLNQLPQQPKKNKYPCPYANSHGCLATFTTSGHAARHGKKHTGEKGVHCPTCGKAFTRKDNMKQHERTHKNSSSAANSSDDSRKSKAALTKAAVAERSHQRAVSEAKSSVSGQIDNNPSPLGEISPAEVAQHALITPMSNSVSTVGEPVMYDEDAMATVNAVAAQPSETIIPSYPPLDEATLGQINQRPMPAFPRTFSDLDTLAMAAAYDPYHTGQNGQM</sequence>
<name>A0A0G2F4P7_PHACM</name>
<feature type="compositionally biased region" description="Basic and acidic residues" evidence="8">
    <location>
        <begin position="195"/>
        <end position="205"/>
    </location>
</feature>
<proteinExistence type="predicted"/>